<feature type="region of interest" description="Disordered" evidence="1">
    <location>
        <begin position="1"/>
        <end position="30"/>
    </location>
</feature>
<dbReference type="AlphaFoldDB" id="A0A2A7SA43"/>
<accession>A0A2A7SA43</accession>
<dbReference type="EMBL" id="PDDY01000003">
    <property type="protein sequence ID" value="PEH40418.1"/>
    <property type="molecule type" value="Genomic_DNA"/>
</dbReference>
<sequence>MGHVDGLHGAGDGDQPTEGPGWGDDFEFPDAWADLDPEADGDLVAVPVEDVLSSPRHVVAEFDVASEGDIQVARVRRRGITPSGASGPYITEGDFEDEVQRDAFLLLNGYKRTLFEPGYSAKEKNAAIRFFFGRNPAYLRAADAMKAIHSDIRVDVVTLRLVYEMYLKEFRLSRAFPFEEVPCPDRVIGNAAYGFGEAGIWAVESIWRQPGISLNELYALALKEFPVSKPSWNRERDAERIASELKLVIDRLVGDFVVSSRVSAHDGVLGEFLYVTGRNPAEEMEERARDVFLRTRAGNFSWSRLF</sequence>
<evidence type="ECO:0000256" key="1">
    <source>
        <dbReference type="SAM" id="MobiDB-lite"/>
    </source>
</evidence>
<protein>
    <submittedName>
        <fullName evidence="2">Uncharacterized protein</fullName>
    </submittedName>
</protein>
<reference evidence="3" key="1">
    <citation type="submission" date="2017-09" db="EMBL/GenBank/DDBJ databases">
        <title>FDA dAtabase for Regulatory Grade micrObial Sequences (FDA-ARGOS): Supporting development and validation of Infectious Disease Dx tests.</title>
        <authorList>
            <person name="Minogue T."/>
            <person name="Wolcott M."/>
            <person name="Wasieloski L."/>
            <person name="Aguilar W."/>
            <person name="Moore D."/>
            <person name="Tallon L."/>
            <person name="Sadzewicz L."/>
            <person name="Ott S."/>
            <person name="Zhao X."/>
            <person name="Nagaraj S."/>
            <person name="Vavikolanu K."/>
            <person name="Aluvathingal J."/>
            <person name="Nadendla S."/>
            <person name="Sichtig H."/>
        </authorList>
    </citation>
    <scope>NUCLEOTIDE SEQUENCE [LARGE SCALE GENOMIC DNA]</scope>
    <source>
        <strain evidence="3">FDAARGOS_390</strain>
    </source>
</reference>
<proteinExistence type="predicted"/>
<gene>
    <name evidence="2" type="ORF">CRM94_16985</name>
</gene>
<comment type="caution">
    <text evidence="2">The sequence shown here is derived from an EMBL/GenBank/DDBJ whole genome shotgun (WGS) entry which is preliminary data.</text>
</comment>
<evidence type="ECO:0000313" key="2">
    <source>
        <dbReference type="EMBL" id="PEH40418.1"/>
    </source>
</evidence>
<evidence type="ECO:0000313" key="3">
    <source>
        <dbReference type="Proteomes" id="UP000220629"/>
    </source>
</evidence>
<organism evidence="2 3">
    <name type="scientific">Burkholderia gladioli</name>
    <name type="common">Pseudomonas marginata</name>
    <name type="synonym">Phytomonas marginata</name>
    <dbReference type="NCBI Taxonomy" id="28095"/>
    <lineage>
        <taxon>Bacteria</taxon>
        <taxon>Pseudomonadati</taxon>
        <taxon>Pseudomonadota</taxon>
        <taxon>Betaproteobacteria</taxon>
        <taxon>Burkholderiales</taxon>
        <taxon>Burkholderiaceae</taxon>
        <taxon>Burkholderia</taxon>
    </lineage>
</organism>
<dbReference type="RefSeq" id="WP_098153346.1">
    <property type="nucleotide sequence ID" value="NZ_PDDY01000003.1"/>
</dbReference>
<name>A0A2A7SA43_BURGA</name>
<dbReference type="Proteomes" id="UP000220629">
    <property type="component" value="Unassembled WGS sequence"/>
</dbReference>